<dbReference type="PANTHER" id="PTHR35585:SF1">
    <property type="entry name" value="HHE DOMAIN PROTEIN (AFU_ORTHOLOGUE AFUA_4G00730)"/>
    <property type="match status" value="1"/>
</dbReference>
<dbReference type="AlphaFoldDB" id="A0AAN1JLY1"/>
<feature type="domain" description="Hemerythrin-like" evidence="2">
    <location>
        <begin position="13"/>
        <end position="127"/>
    </location>
</feature>
<dbReference type="CDD" id="cd12108">
    <property type="entry name" value="Hr-like"/>
    <property type="match status" value="1"/>
</dbReference>
<feature type="transmembrane region" description="Helical" evidence="1">
    <location>
        <begin position="166"/>
        <end position="185"/>
    </location>
</feature>
<dbReference type="InterPro" id="IPR012312">
    <property type="entry name" value="Hemerythrin-like"/>
</dbReference>
<protein>
    <submittedName>
        <fullName evidence="3">Hemerythrin domain-containing protein</fullName>
    </submittedName>
</protein>
<dbReference type="Gene3D" id="1.20.120.520">
    <property type="entry name" value="nmb1532 protein domain like"/>
    <property type="match status" value="1"/>
</dbReference>
<evidence type="ECO:0000259" key="2">
    <source>
        <dbReference type="Pfam" id="PF01814"/>
    </source>
</evidence>
<gene>
    <name evidence="3" type="ORF">C2L64_50330</name>
</gene>
<evidence type="ECO:0000313" key="3">
    <source>
        <dbReference type="EMBL" id="AUT76431.1"/>
    </source>
</evidence>
<organism evidence="3 4">
    <name type="scientific">Paraburkholderia hospita</name>
    <dbReference type="NCBI Taxonomy" id="169430"/>
    <lineage>
        <taxon>Bacteria</taxon>
        <taxon>Pseudomonadati</taxon>
        <taxon>Pseudomonadota</taxon>
        <taxon>Betaproteobacteria</taxon>
        <taxon>Burkholderiales</taxon>
        <taxon>Burkholderiaceae</taxon>
        <taxon>Paraburkholderia</taxon>
    </lineage>
</organism>
<proteinExistence type="predicted"/>
<dbReference type="PANTHER" id="PTHR35585">
    <property type="entry name" value="HHE DOMAIN PROTEIN (AFU_ORTHOLOGUE AFUA_4G00730)"/>
    <property type="match status" value="1"/>
</dbReference>
<dbReference type="KEGG" id="phs:C2L64_50330"/>
<dbReference type="EMBL" id="CP026109">
    <property type="protein sequence ID" value="AUT76431.1"/>
    <property type="molecule type" value="Genomic_DNA"/>
</dbReference>
<name>A0AAN1JLY1_9BURK</name>
<evidence type="ECO:0000313" key="4">
    <source>
        <dbReference type="Proteomes" id="UP000236649"/>
    </source>
</evidence>
<dbReference type="Pfam" id="PF01814">
    <property type="entry name" value="Hemerythrin"/>
    <property type="match status" value="1"/>
</dbReference>
<dbReference type="Proteomes" id="UP000236649">
    <property type="component" value="Chromosome 5"/>
</dbReference>
<dbReference type="GeneID" id="55536436"/>
<reference evidence="3 4" key="1">
    <citation type="submission" date="2018-01" db="EMBL/GenBank/DDBJ databases">
        <title>Species boundaries and ecological features among Paraburkholderia terrae DSMZ17804T, P. hospita DSMZ17164T and P. caribensis DSMZ13236T.</title>
        <authorList>
            <person name="Pratama A.A."/>
        </authorList>
    </citation>
    <scope>NUCLEOTIDE SEQUENCE [LARGE SCALE GENOMIC DNA]</scope>
    <source>
        <strain evidence="3 4">DSM 17164</strain>
    </source>
</reference>
<accession>A0AAN1JLY1</accession>
<evidence type="ECO:0000256" key="1">
    <source>
        <dbReference type="SAM" id="Phobius"/>
    </source>
</evidence>
<sequence length="199" mass="22713">MSTLNGPVSPDVTTMIRLDHSHVFLAFHRYRNDTAWWRKRAIVKSVCRALEIHAQLEEEILYPAIARIEPDNETLKKSRPEHQEMREVINRLRALGPESAAYDALFMELMRDTMHHVADEETTLLPVAERSLKHELRTLGAEMTRRRLELLGEHPMEIALNTAGTFPIATALLGAVVACGFMSVLRGRRPRSTRAGRLR</sequence>
<dbReference type="RefSeq" id="WP_086917313.1">
    <property type="nucleotide sequence ID" value="NZ_CADFGJ010000014.1"/>
</dbReference>
<keyword evidence="1" id="KW-0812">Transmembrane</keyword>
<keyword evidence="1" id="KW-0472">Membrane</keyword>
<keyword evidence="1" id="KW-1133">Transmembrane helix</keyword>